<evidence type="ECO:0000313" key="1">
    <source>
        <dbReference type="EMBL" id="GFH59937.1"/>
    </source>
</evidence>
<evidence type="ECO:0000313" key="2">
    <source>
        <dbReference type="Proteomes" id="UP001054902"/>
    </source>
</evidence>
<sequence>MQRTEKDILDGEETNTANPMNVDLLSSQSLMIQNSTLCKETDGIPRVILATPCGGSSATVKFTQTLFEAHGYKIFNAREPFLRPNQKNKFMDKARKKQTKKLEKEPTRQEILTETLRLYNEKAVRTNKSRENILDQAICAARDCFGSVGKQVYPNGTESSLCFSRRSHEDEKILASFDPDDLLQYMRERKAENEARQTSLKHLYKNSIETYESLFAFEYADDEDGYQVFEKSVDAWCNFLSNFINVDRDIVESVLIPYINTRKKPVRQKKVIYNFPSIKDHLQQTEFGQYLRL</sequence>
<keyword evidence="2" id="KW-1185">Reference proteome</keyword>
<accession>A0AAD3D8M4</accession>
<dbReference type="EMBL" id="BLLK01000069">
    <property type="protein sequence ID" value="GFH59937.1"/>
    <property type="molecule type" value="Genomic_DNA"/>
</dbReference>
<name>A0AAD3D8M4_9STRA</name>
<comment type="caution">
    <text evidence="1">The sequence shown here is derived from an EMBL/GenBank/DDBJ whole genome shotgun (WGS) entry which is preliminary data.</text>
</comment>
<proteinExistence type="predicted"/>
<dbReference type="Proteomes" id="UP001054902">
    <property type="component" value="Unassembled WGS sequence"/>
</dbReference>
<dbReference type="AlphaFoldDB" id="A0AAD3D8M4"/>
<protein>
    <submittedName>
        <fullName evidence="1">Uncharacterized protein</fullName>
    </submittedName>
</protein>
<organism evidence="1 2">
    <name type="scientific">Chaetoceros tenuissimus</name>
    <dbReference type="NCBI Taxonomy" id="426638"/>
    <lineage>
        <taxon>Eukaryota</taxon>
        <taxon>Sar</taxon>
        <taxon>Stramenopiles</taxon>
        <taxon>Ochrophyta</taxon>
        <taxon>Bacillariophyta</taxon>
        <taxon>Coscinodiscophyceae</taxon>
        <taxon>Chaetocerotophycidae</taxon>
        <taxon>Chaetocerotales</taxon>
        <taxon>Chaetocerotaceae</taxon>
        <taxon>Chaetoceros</taxon>
    </lineage>
</organism>
<reference evidence="1 2" key="1">
    <citation type="journal article" date="2021" name="Sci. Rep.">
        <title>The genome of the diatom Chaetoceros tenuissimus carries an ancient integrated fragment of an extant virus.</title>
        <authorList>
            <person name="Hongo Y."/>
            <person name="Kimura K."/>
            <person name="Takaki Y."/>
            <person name="Yoshida Y."/>
            <person name="Baba S."/>
            <person name="Kobayashi G."/>
            <person name="Nagasaki K."/>
            <person name="Hano T."/>
            <person name="Tomaru Y."/>
        </authorList>
    </citation>
    <scope>NUCLEOTIDE SEQUENCE [LARGE SCALE GENOMIC DNA]</scope>
    <source>
        <strain evidence="1 2">NIES-3715</strain>
    </source>
</reference>
<gene>
    <name evidence="1" type="ORF">CTEN210_16413</name>
</gene>